<evidence type="ECO:0000313" key="1">
    <source>
        <dbReference type="EMBL" id="OSP89705.1"/>
    </source>
</evidence>
<evidence type="ECO:0000313" key="2">
    <source>
        <dbReference type="Proteomes" id="UP000193588"/>
    </source>
</evidence>
<dbReference type="AlphaFoldDB" id="A0A1X4JM67"/>
<dbReference type="RefSeq" id="WP_085638119.1">
    <property type="nucleotide sequence ID" value="NZ_NDXJ01000005.1"/>
</dbReference>
<dbReference type="EMBL" id="NDXJ01000005">
    <property type="protein sequence ID" value="OSP89705.1"/>
    <property type="molecule type" value="Genomic_DNA"/>
</dbReference>
<organism evidence="1 2">
    <name type="scientific">Weissella cibaria</name>
    <dbReference type="NCBI Taxonomy" id="137591"/>
    <lineage>
        <taxon>Bacteria</taxon>
        <taxon>Bacillati</taxon>
        <taxon>Bacillota</taxon>
        <taxon>Bacilli</taxon>
        <taxon>Lactobacillales</taxon>
        <taxon>Lactobacillaceae</taxon>
        <taxon>Weissella</taxon>
    </lineage>
</organism>
<protein>
    <submittedName>
        <fullName evidence="1">Uncharacterized protein</fullName>
    </submittedName>
</protein>
<sequence length="66" mass="7646">MAQTLSIFSWTPDNPQGFGEIKVSDNSFDDFQELNLWNDEAKQLLIYIQNCIDNNEHITLRLSQGE</sequence>
<name>A0A1X4JM67_9LACO</name>
<proteinExistence type="predicted"/>
<accession>A0A1X4JM67</accession>
<gene>
    <name evidence="1" type="ORF">B9D04_04085</name>
</gene>
<comment type="caution">
    <text evidence="1">The sequence shown here is derived from an EMBL/GenBank/DDBJ whole genome shotgun (WGS) entry which is preliminary data.</text>
</comment>
<reference evidence="1 2" key="1">
    <citation type="submission" date="2017-04" db="EMBL/GenBank/DDBJ databases">
        <title>The genome sequence of Weissella cibaria isolated from wild Drosophila.</title>
        <authorList>
            <person name="Ricks N.J."/>
            <person name="Carroll C."/>
            <person name="Walters A."/>
            <person name="Newell P.D."/>
            <person name="Chaston J.M."/>
        </authorList>
    </citation>
    <scope>NUCLEOTIDE SEQUENCE [LARGE SCALE GENOMIC DNA]</scope>
    <source>
        <strain evidence="1 2">DmW_103</strain>
    </source>
</reference>
<dbReference type="Proteomes" id="UP000193588">
    <property type="component" value="Unassembled WGS sequence"/>
</dbReference>